<feature type="region of interest" description="Disordered" evidence="1">
    <location>
        <begin position="30"/>
        <end position="87"/>
    </location>
</feature>
<evidence type="ECO:0000313" key="3">
    <source>
        <dbReference type="Proteomes" id="UP000524450"/>
    </source>
</evidence>
<gene>
    <name evidence="2" type="ORF">GGD71_006245</name>
</gene>
<dbReference type="PROSITE" id="PS51257">
    <property type="entry name" value="PROKAR_LIPOPROTEIN"/>
    <property type="match status" value="1"/>
</dbReference>
<dbReference type="Proteomes" id="UP000524450">
    <property type="component" value="Unassembled WGS sequence"/>
</dbReference>
<dbReference type="EMBL" id="JACIFZ010000012">
    <property type="protein sequence ID" value="MBB4225434.1"/>
    <property type="molecule type" value="Genomic_DNA"/>
</dbReference>
<evidence type="ECO:0000256" key="1">
    <source>
        <dbReference type="SAM" id="MobiDB-lite"/>
    </source>
</evidence>
<sequence length="87" mass="9110">MNRVRLLAGVLAASGLAGCIMLPPPPMPYRPPPHGFRGEGPPPPMLFGDARRPPPGWSACEAGRAPAQERCARDLPGEPAPQPPGAR</sequence>
<evidence type="ECO:0000313" key="2">
    <source>
        <dbReference type="EMBL" id="MBB4225434.1"/>
    </source>
</evidence>
<reference evidence="2 3" key="1">
    <citation type="submission" date="2020-08" db="EMBL/GenBank/DDBJ databases">
        <title>Genomic Encyclopedia of Type Strains, Phase IV (KMG-V): Genome sequencing to study the core and pangenomes of soil and plant-associated prokaryotes.</title>
        <authorList>
            <person name="Whitman W."/>
        </authorList>
    </citation>
    <scope>NUCLEOTIDE SEQUENCE [LARGE SCALE GENOMIC DNA]</scope>
    <source>
        <strain evidence="2 3">34/80</strain>
    </source>
</reference>
<dbReference type="AlphaFoldDB" id="A0A840FYV4"/>
<proteinExistence type="predicted"/>
<protein>
    <submittedName>
        <fullName evidence="2">Uncharacterized protein</fullName>
    </submittedName>
</protein>
<comment type="caution">
    <text evidence="2">The sequence shown here is derived from an EMBL/GenBank/DDBJ whole genome shotgun (WGS) entry which is preliminary data.</text>
</comment>
<accession>A0A840FYV4</accession>
<feature type="compositionally biased region" description="Pro residues" evidence="1">
    <location>
        <begin position="78"/>
        <end position="87"/>
    </location>
</feature>
<organism evidence="2 3">
    <name type="scientific">Variovorax guangxiensis</name>
    <dbReference type="NCBI Taxonomy" id="1775474"/>
    <lineage>
        <taxon>Bacteria</taxon>
        <taxon>Pseudomonadati</taxon>
        <taxon>Pseudomonadota</taxon>
        <taxon>Betaproteobacteria</taxon>
        <taxon>Burkholderiales</taxon>
        <taxon>Comamonadaceae</taxon>
        <taxon>Variovorax</taxon>
    </lineage>
</organism>
<dbReference type="RefSeq" id="WP_184642192.1">
    <property type="nucleotide sequence ID" value="NZ_JACIFZ010000012.1"/>
</dbReference>
<feature type="compositionally biased region" description="Pro residues" evidence="1">
    <location>
        <begin position="30"/>
        <end position="45"/>
    </location>
</feature>
<name>A0A840FYV4_9BURK</name>